<dbReference type="NCBIfam" id="TIGR04183">
    <property type="entry name" value="Por_Secre_tail"/>
    <property type="match status" value="1"/>
</dbReference>
<evidence type="ECO:0000313" key="3">
    <source>
        <dbReference type="Proteomes" id="UP001267426"/>
    </source>
</evidence>
<dbReference type="RefSeq" id="WP_311661206.1">
    <property type="nucleotide sequence ID" value="NZ_JAVRHT010000001.1"/>
</dbReference>
<proteinExistence type="predicted"/>
<reference evidence="2 3" key="1">
    <citation type="submission" date="2023-09" db="EMBL/GenBank/DDBJ databases">
        <authorList>
            <person name="Rey-Velasco X."/>
        </authorList>
    </citation>
    <scope>NUCLEOTIDE SEQUENCE [LARGE SCALE GENOMIC DNA]</scope>
    <source>
        <strain evidence="2 3">F394</strain>
    </source>
</reference>
<keyword evidence="3" id="KW-1185">Reference proteome</keyword>
<evidence type="ECO:0000313" key="2">
    <source>
        <dbReference type="EMBL" id="MDT0630232.1"/>
    </source>
</evidence>
<accession>A0ABU3BLS0</accession>
<sequence length="754" mass="80637">MRSLRPLLAGAAVAGLVLTAGLLAPPYSDASSHREAPLIADDPLADNTDVYAFRDPNDDGSVILVANYIPLSHPDGGPNYNHFGENIRYEIHVKNQTSAGALGSATDDITYRFTFTRVNEDPSTFFNIRLGKENLNTSYTLEKSTDGGRSFQTIIQDGYTPPAHVGPRSIESAVGLGEDYLDLVEDAVINASGGGGETVFVGPRDDPFFVDLGGVFDLGHIRQQFGENERNDALARDAVAGYNAHSLILRVPISTLQKNGMDADDVADDAFLDRDYVIGVWASASRTQVRTLARDGSAPTETGPYIQVSRLGMPLTNEVIIPIGEKDRWNYTTPYSRDEQDFAEYFFNPELALYMGNGMFGENVPGLSDALTVQQNAYPALDLNGNGTPGEVGDGLDFTNGADGAAAVLPLVTSGALDVSGSAFSVMTRPVSGGSPTALLAPGEPRRVDLFPIFYFGVPNLPPYQLATGKGGLVADTDNDGALEFTEGKPFIETFLPITQTPDGGLYGGDMLRLNMAVPTTDRSSAEFKSWARLGLVRAAAIGLTVPAFGTAAQEFIPHLDGFPNGRRLEDDVTTIELQAVAGVVLAAVGLPEDDATAGDYSDLASPQLLRELAFVAGPTKNDIPFLTEFPYVATPFDGYEFVRRHLADAPDANFSTPTGVGVGVPQGFILEQNYPNPTAATSAIQFHVARAGDVRLDVYDVRGRLVETVYDRPTAVGTHTVDWNAGRLASGTYLYRLQIGGETVATRQATVVR</sequence>
<protein>
    <submittedName>
        <fullName evidence="2">DUF4331 family protein</fullName>
    </submittedName>
</protein>
<gene>
    <name evidence="2" type="ORF">RM540_00590</name>
</gene>
<dbReference type="InterPro" id="IPR026444">
    <property type="entry name" value="Secre_tail"/>
</dbReference>
<dbReference type="Proteomes" id="UP001267426">
    <property type="component" value="Unassembled WGS sequence"/>
</dbReference>
<dbReference type="InterPro" id="IPR025566">
    <property type="entry name" value="DUF4331"/>
</dbReference>
<name>A0ABU3BLS0_9BACT</name>
<dbReference type="EMBL" id="JAVRHT010000001">
    <property type="protein sequence ID" value="MDT0630232.1"/>
    <property type="molecule type" value="Genomic_DNA"/>
</dbReference>
<organism evidence="2 3">
    <name type="scientific">Rubrivirga litoralis</name>
    <dbReference type="NCBI Taxonomy" id="3075598"/>
    <lineage>
        <taxon>Bacteria</taxon>
        <taxon>Pseudomonadati</taxon>
        <taxon>Rhodothermota</taxon>
        <taxon>Rhodothermia</taxon>
        <taxon>Rhodothermales</taxon>
        <taxon>Rubricoccaceae</taxon>
        <taxon>Rubrivirga</taxon>
    </lineage>
</organism>
<evidence type="ECO:0000259" key="1">
    <source>
        <dbReference type="Pfam" id="PF18962"/>
    </source>
</evidence>
<dbReference type="Pfam" id="PF18962">
    <property type="entry name" value="Por_Secre_tail"/>
    <property type="match status" value="1"/>
</dbReference>
<feature type="domain" description="Secretion system C-terminal sorting" evidence="1">
    <location>
        <begin position="675"/>
        <end position="746"/>
    </location>
</feature>
<comment type="caution">
    <text evidence="2">The sequence shown here is derived from an EMBL/GenBank/DDBJ whole genome shotgun (WGS) entry which is preliminary data.</text>
</comment>
<dbReference type="Gene3D" id="2.60.40.4070">
    <property type="match status" value="1"/>
</dbReference>
<dbReference type="Pfam" id="PF14224">
    <property type="entry name" value="DUF4331"/>
    <property type="match status" value="1"/>
</dbReference>